<dbReference type="SUPFAM" id="SSF51735">
    <property type="entry name" value="NAD(P)-binding Rossmann-fold domains"/>
    <property type="match status" value="1"/>
</dbReference>
<gene>
    <name evidence="5" type="ORF">SLS56_008239</name>
</gene>
<dbReference type="PANTHER" id="PTHR43976:SF16">
    <property type="entry name" value="SHORT-CHAIN DEHYDROGENASE_REDUCTASE FAMILY PROTEIN"/>
    <property type="match status" value="1"/>
</dbReference>
<organism evidence="5 6">
    <name type="scientific">Neofusicoccum ribis</name>
    <dbReference type="NCBI Taxonomy" id="45134"/>
    <lineage>
        <taxon>Eukaryota</taxon>
        <taxon>Fungi</taxon>
        <taxon>Dikarya</taxon>
        <taxon>Ascomycota</taxon>
        <taxon>Pezizomycotina</taxon>
        <taxon>Dothideomycetes</taxon>
        <taxon>Dothideomycetes incertae sedis</taxon>
        <taxon>Botryosphaeriales</taxon>
        <taxon>Botryosphaeriaceae</taxon>
        <taxon>Neofusicoccum</taxon>
    </lineage>
</organism>
<dbReference type="PRINTS" id="PR00080">
    <property type="entry name" value="SDRFAMILY"/>
</dbReference>
<accession>A0ABR3SKP7</accession>
<evidence type="ECO:0000256" key="4">
    <source>
        <dbReference type="RuleBase" id="RU000363"/>
    </source>
</evidence>
<comment type="caution">
    <text evidence="5">The sequence shown here is derived from an EMBL/GenBank/DDBJ whole genome shotgun (WGS) entry which is preliminary data.</text>
</comment>
<keyword evidence="6" id="KW-1185">Reference proteome</keyword>
<dbReference type="Proteomes" id="UP001521116">
    <property type="component" value="Unassembled WGS sequence"/>
</dbReference>
<proteinExistence type="inferred from homology"/>
<dbReference type="InterPro" id="IPR020904">
    <property type="entry name" value="Sc_DH/Rdtase_CS"/>
</dbReference>
<sequence length="295" mass="31315">MSKVWLITGCSSGFGQEIARAAAQSGDTVVATARDVSKLDGLTEPGIVKKRLDVLADDAEMRAVVDDVVGTVGRIDVLVNNAGYVLEPGGRDRRVQVRMDSPSRAQVDRQFATNIYGQLNVLRAVAPHMRARRSGVIANLGSIGGWAGGAAAGIYCATKAAVAVYSEALRAELAPLGVDVTCVEPGYFRTNLLTGGRKTTAARRVPELAEATRATREALESVSLRQPGDPAKGARVIVDALTKRGRCEGRTLPARLALGSDAVKMIGDVLERNRRDLEEWADIVSKTDCDDVGTS</sequence>
<dbReference type="InterPro" id="IPR036291">
    <property type="entry name" value="NAD(P)-bd_dom_sf"/>
</dbReference>
<keyword evidence="3" id="KW-0560">Oxidoreductase</keyword>
<reference evidence="5 6" key="1">
    <citation type="submission" date="2024-02" db="EMBL/GenBank/DDBJ databases">
        <title>De novo assembly and annotation of 12 fungi associated with fruit tree decline syndrome in Ontario, Canada.</title>
        <authorList>
            <person name="Sulman M."/>
            <person name="Ellouze W."/>
            <person name="Ilyukhin E."/>
        </authorList>
    </citation>
    <scope>NUCLEOTIDE SEQUENCE [LARGE SCALE GENOMIC DNA]</scope>
    <source>
        <strain evidence="5 6">M1-105</strain>
    </source>
</reference>
<evidence type="ECO:0000256" key="2">
    <source>
        <dbReference type="ARBA" id="ARBA00022857"/>
    </source>
</evidence>
<evidence type="ECO:0000256" key="3">
    <source>
        <dbReference type="ARBA" id="ARBA00023002"/>
    </source>
</evidence>
<protein>
    <submittedName>
        <fullName evidence="5">Uncharacterized protein</fullName>
    </submittedName>
</protein>
<dbReference type="PROSITE" id="PS00061">
    <property type="entry name" value="ADH_SHORT"/>
    <property type="match status" value="1"/>
</dbReference>
<name>A0ABR3SKP7_9PEZI</name>
<dbReference type="InterPro" id="IPR051911">
    <property type="entry name" value="SDR_oxidoreductase"/>
</dbReference>
<evidence type="ECO:0000313" key="6">
    <source>
        <dbReference type="Proteomes" id="UP001521116"/>
    </source>
</evidence>
<dbReference type="PRINTS" id="PR00081">
    <property type="entry name" value="GDHRDH"/>
</dbReference>
<dbReference type="EMBL" id="JAJVDC020000118">
    <property type="protein sequence ID" value="KAL1623599.1"/>
    <property type="molecule type" value="Genomic_DNA"/>
</dbReference>
<dbReference type="PANTHER" id="PTHR43976">
    <property type="entry name" value="SHORT CHAIN DEHYDROGENASE"/>
    <property type="match status" value="1"/>
</dbReference>
<evidence type="ECO:0000256" key="1">
    <source>
        <dbReference type="ARBA" id="ARBA00006484"/>
    </source>
</evidence>
<evidence type="ECO:0000313" key="5">
    <source>
        <dbReference type="EMBL" id="KAL1623599.1"/>
    </source>
</evidence>
<dbReference type="Gene3D" id="3.40.50.720">
    <property type="entry name" value="NAD(P)-binding Rossmann-like Domain"/>
    <property type="match status" value="1"/>
</dbReference>
<keyword evidence="2" id="KW-0521">NADP</keyword>
<comment type="similarity">
    <text evidence="1 4">Belongs to the short-chain dehydrogenases/reductases (SDR) family.</text>
</comment>
<dbReference type="Pfam" id="PF00106">
    <property type="entry name" value="adh_short"/>
    <property type="match status" value="1"/>
</dbReference>
<dbReference type="InterPro" id="IPR002347">
    <property type="entry name" value="SDR_fam"/>
</dbReference>